<evidence type="ECO:0000313" key="8">
    <source>
        <dbReference type="Proteomes" id="UP000284842"/>
    </source>
</evidence>
<dbReference type="PANTHER" id="PTHR12483">
    <property type="entry name" value="SOLUTE CARRIER FAMILY 31 COPPER TRANSPORTERS"/>
    <property type="match status" value="1"/>
</dbReference>
<feature type="chain" id="PRO_5019507083" description="Copper transport protein" evidence="6">
    <location>
        <begin position="30"/>
        <end position="222"/>
    </location>
</feature>
<evidence type="ECO:0000256" key="3">
    <source>
        <dbReference type="ARBA" id="ARBA00022989"/>
    </source>
</evidence>
<dbReference type="Pfam" id="PF04145">
    <property type="entry name" value="Ctr"/>
    <property type="match status" value="1"/>
</dbReference>
<evidence type="ECO:0000256" key="6">
    <source>
        <dbReference type="SAM" id="SignalP"/>
    </source>
</evidence>
<name>A0A409W938_9AGAR</name>
<dbReference type="Proteomes" id="UP000284842">
    <property type="component" value="Unassembled WGS sequence"/>
</dbReference>
<feature type="signal peptide" evidence="6">
    <location>
        <begin position="1"/>
        <end position="29"/>
    </location>
</feature>
<keyword evidence="5" id="KW-0813">Transport</keyword>
<keyword evidence="3 5" id="KW-1133">Transmembrane helix</keyword>
<dbReference type="PANTHER" id="PTHR12483:SF27">
    <property type="entry name" value="COPPER TRANSPORT PROTEIN CTR1"/>
    <property type="match status" value="1"/>
</dbReference>
<dbReference type="AlphaFoldDB" id="A0A409W938"/>
<comment type="caution">
    <text evidence="7">The sequence shown here is derived from an EMBL/GenBank/DDBJ whole genome shotgun (WGS) entry which is preliminary data.</text>
</comment>
<dbReference type="GO" id="GO:0005375">
    <property type="term" value="F:copper ion transmembrane transporter activity"/>
    <property type="evidence" value="ECO:0007669"/>
    <property type="project" value="UniProtKB-UniRule"/>
</dbReference>
<dbReference type="InterPro" id="IPR007274">
    <property type="entry name" value="Cop_transporter"/>
</dbReference>
<comment type="subcellular location">
    <subcellularLocation>
        <location evidence="1 5">Membrane</location>
        <topology evidence="1 5">Multi-pass membrane protein</topology>
    </subcellularLocation>
</comment>
<keyword evidence="8" id="KW-1185">Reference proteome</keyword>
<accession>A0A409W938</accession>
<dbReference type="STRING" id="181874.A0A409W938"/>
<keyword evidence="4 5" id="KW-0472">Membrane</keyword>
<dbReference type="EMBL" id="NHTK01005708">
    <property type="protein sequence ID" value="PPQ75011.1"/>
    <property type="molecule type" value="Genomic_DNA"/>
</dbReference>
<keyword evidence="5" id="KW-0187">Copper transport</keyword>
<evidence type="ECO:0000313" key="7">
    <source>
        <dbReference type="EMBL" id="PPQ75011.1"/>
    </source>
</evidence>
<protein>
    <recommendedName>
        <fullName evidence="5">Copper transport protein</fullName>
    </recommendedName>
</protein>
<gene>
    <name evidence="7" type="ORF">CVT24_010395</name>
</gene>
<evidence type="ECO:0000256" key="1">
    <source>
        <dbReference type="ARBA" id="ARBA00004141"/>
    </source>
</evidence>
<organism evidence="7 8">
    <name type="scientific">Panaeolus cyanescens</name>
    <dbReference type="NCBI Taxonomy" id="181874"/>
    <lineage>
        <taxon>Eukaryota</taxon>
        <taxon>Fungi</taxon>
        <taxon>Dikarya</taxon>
        <taxon>Basidiomycota</taxon>
        <taxon>Agaricomycotina</taxon>
        <taxon>Agaricomycetes</taxon>
        <taxon>Agaricomycetidae</taxon>
        <taxon>Agaricales</taxon>
        <taxon>Agaricineae</taxon>
        <taxon>Galeropsidaceae</taxon>
        <taxon>Panaeolus</taxon>
    </lineage>
</organism>
<proteinExistence type="inferred from homology"/>
<keyword evidence="5" id="KW-0186">Copper</keyword>
<comment type="similarity">
    <text evidence="5">Belongs to the copper transporter (Ctr) (TC 1.A.56) family. SLC31A subfamily.</text>
</comment>
<evidence type="ECO:0000256" key="4">
    <source>
        <dbReference type="ARBA" id="ARBA00023136"/>
    </source>
</evidence>
<evidence type="ECO:0000256" key="5">
    <source>
        <dbReference type="RuleBase" id="RU367022"/>
    </source>
</evidence>
<dbReference type="GO" id="GO:0005886">
    <property type="term" value="C:plasma membrane"/>
    <property type="evidence" value="ECO:0007669"/>
    <property type="project" value="TreeGrafter"/>
</dbReference>
<feature type="transmembrane region" description="Helical" evidence="5">
    <location>
        <begin position="82"/>
        <end position="103"/>
    </location>
</feature>
<reference evidence="7 8" key="1">
    <citation type="journal article" date="2018" name="Evol. Lett.">
        <title>Horizontal gene cluster transfer increased hallucinogenic mushroom diversity.</title>
        <authorList>
            <person name="Reynolds H.T."/>
            <person name="Vijayakumar V."/>
            <person name="Gluck-Thaler E."/>
            <person name="Korotkin H.B."/>
            <person name="Matheny P.B."/>
            <person name="Slot J.C."/>
        </authorList>
    </citation>
    <scope>NUCLEOTIDE SEQUENCE [LARGE SCALE GENOMIC DNA]</scope>
    <source>
        <strain evidence="7 8">2629</strain>
    </source>
</reference>
<sequence length="222" mass="24122">MALSSSQTRPGHYIAPILVLASILTLALAQHVHDTGDPDSVVTNPANGLDPTMDMPMDLASGHGMMAFLHFTPGDTIWFEGWVPTSPGAIGGTCVGMFLLALVERWLSAMRGMAELYWRNRARIEHANRLNAVSTKEADRDSLAHAHRRGSPMMNALRLRSIPPFVWSHDIARGVMHAAQAALGFLMMLTVMTYNVAFILSLVIGLGVGETLFGRYATMAGH</sequence>
<keyword evidence="6" id="KW-0732">Signal</keyword>
<keyword evidence="5" id="KW-0406">Ion transport</keyword>
<keyword evidence="2 5" id="KW-0812">Transmembrane</keyword>
<feature type="transmembrane region" description="Helical" evidence="5">
    <location>
        <begin position="183"/>
        <end position="208"/>
    </location>
</feature>
<dbReference type="OrthoDB" id="73901at2759"/>
<evidence type="ECO:0000256" key="2">
    <source>
        <dbReference type="ARBA" id="ARBA00022692"/>
    </source>
</evidence>
<dbReference type="InParanoid" id="A0A409W938"/>